<comment type="subcellular location">
    <subcellularLocation>
        <location evidence="2">Cytoplasm</location>
    </subcellularLocation>
</comment>
<dbReference type="EMBL" id="CP001721">
    <property type="protein sequence ID" value="ACV51305.1"/>
    <property type="molecule type" value="Genomic_DNA"/>
</dbReference>
<keyword evidence="5" id="KW-0598">Phosphotransferase system</keyword>
<dbReference type="Proteomes" id="UP000000960">
    <property type="component" value="Chromosome"/>
</dbReference>
<keyword evidence="8" id="KW-1185">Reference proteome</keyword>
<evidence type="ECO:0000256" key="3">
    <source>
        <dbReference type="ARBA" id="ARBA00020422"/>
    </source>
</evidence>
<dbReference type="KEGG" id="apv:Apar_0876"/>
<dbReference type="STRING" id="521095.Apar_0876"/>
<protein>
    <recommendedName>
        <fullName evidence="3">Phosphocarrier protein HPr</fullName>
    </recommendedName>
</protein>
<evidence type="ECO:0000313" key="7">
    <source>
        <dbReference type="EMBL" id="ACV51305.1"/>
    </source>
</evidence>
<dbReference type="GO" id="GO:0016740">
    <property type="term" value="F:transferase activity"/>
    <property type="evidence" value="ECO:0007669"/>
    <property type="project" value="UniProtKB-KW"/>
</dbReference>
<keyword evidence="4" id="KW-0963">Cytoplasm</keyword>
<reference evidence="7 8" key="1">
    <citation type="journal article" date="2009" name="Stand. Genomic Sci.">
        <title>Complete genome sequence of Atopobium parvulum type strain (IPP 1246).</title>
        <authorList>
            <person name="Copeland A."/>
            <person name="Sikorski J."/>
            <person name="Lapidus A."/>
            <person name="Nolan M."/>
            <person name="Del Rio T.G."/>
            <person name="Lucas S."/>
            <person name="Chen F."/>
            <person name="Tice H."/>
            <person name="Pitluck S."/>
            <person name="Cheng J.F."/>
            <person name="Pukall R."/>
            <person name="Chertkov O."/>
            <person name="Brettin T."/>
            <person name="Han C."/>
            <person name="Detter J.C."/>
            <person name="Kuske C."/>
            <person name="Bruce D."/>
            <person name="Goodwin L."/>
            <person name="Ivanova N."/>
            <person name="Mavromatis K."/>
            <person name="Mikhailova N."/>
            <person name="Chen A."/>
            <person name="Palaniappan K."/>
            <person name="Chain P."/>
            <person name="Rohde M."/>
            <person name="Goker M."/>
            <person name="Bristow J."/>
            <person name="Eisen J.A."/>
            <person name="Markowitz V."/>
            <person name="Hugenholtz P."/>
            <person name="Kyrpides N.C."/>
            <person name="Klenk H.P."/>
            <person name="Detter J.C."/>
        </authorList>
    </citation>
    <scope>NUCLEOTIDE SEQUENCE [LARGE SCALE GENOMIC DNA]</scope>
    <source>
        <strain evidence="8">ATCC 33793 / DSM 20469 / CCUG 32760 / JCM 10300 / KCTC 3663 / VPI 0546 / 1246</strain>
    </source>
</reference>
<evidence type="ECO:0000256" key="2">
    <source>
        <dbReference type="ARBA" id="ARBA00004496"/>
    </source>
</evidence>
<dbReference type="eggNOG" id="COG1925">
    <property type="taxonomic scope" value="Bacteria"/>
</dbReference>
<dbReference type="SUPFAM" id="SSF55594">
    <property type="entry name" value="HPr-like"/>
    <property type="match status" value="1"/>
</dbReference>
<dbReference type="PROSITE" id="PS51350">
    <property type="entry name" value="PTS_HPR_DOM"/>
    <property type="match status" value="1"/>
</dbReference>
<gene>
    <name evidence="7" type="ordered locus">Apar_0876</name>
</gene>
<feature type="domain" description="HPr" evidence="6">
    <location>
        <begin position="1"/>
        <end position="90"/>
    </location>
</feature>
<dbReference type="HOGENOM" id="CLU_136230_2_4_11"/>
<dbReference type="Pfam" id="PF00381">
    <property type="entry name" value="PTS-HPr"/>
    <property type="match status" value="1"/>
</dbReference>
<accession>C8W765</accession>
<evidence type="ECO:0000256" key="1">
    <source>
        <dbReference type="ARBA" id="ARBA00003681"/>
    </source>
</evidence>
<keyword evidence="7" id="KW-0808">Transferase</keyword>
<dbReference type="PROSITE" id="PS00369">
    <property type="entry name" value="PTS_HPR_HIS"/>
    <property type="match status" value="1"/>
</dbReference>
<dbReference type="Gene3D" id="3.30.1340.10">
    <property type="entry name" value="HPr-like"/>
    <property type="match status" value="1"/>
</dbReference>
<dbReference type="InterPro" id="IPR001020">
    <property type="entry name" value="PTS_HPr_His_P_site"/>
</dbReference>
<dbReference type="InterPro" id="IPR000032">
    <property type="entry name" value="HPr-like"/>
</dbReference>
<dbReference type="CDD" id="cd00367">
    <property type="entry name" value="PTS-HPr_like"/>
    <property type="match status" value="1"/>
</dbReference>
<sequence>MVSKQTTIINATGLHARPASVFVSEAKKFESNVTIKNVDKDSAPVNAKSIMMILAAGLGTGTKIEIACDGADEQAALDALIALVDSGFGE</sequence>
<dbReference type="PANTHER" id="PTHR33705:SF2">
    <property type="entry name" value="PHOSPHOCARRIER PROTEIN NPR"/>
    <property type="match status" value="1"/>
</dbReference>
<dbReference type="NCBIfam" id="TIGR01003">
    <property type="entry name" value="PTS_HPr_family"/>
    <property type="match status" value="1"/>
</dbReference>
<dbReference type="InterPro" id="IPR035895">
    <property type="entry name" value="HPr-like_sf"/>
</dbReference>
<dbReference type="RefSeq" id="WP_012808962.1">
    <property type="nucleotide sequence ID" value="NC_013203.1"/>
</dbReference>
<evidence type="ECO:0000256" key="4">
    <source>
        <dbReference type="ARBA" id="ARBA00022490"/>
    </source>
</evidence>
<name>C8W765_LANP1</name>
<proteinExistence type="predicted"/>
<dbReference type="OrthoDB" id="350754at2"/>
<dbReference type="GeneID" id="84806402"/>
<dbReference type="InterPro" id="IPR050399">
    <property type="entry name" value="HPr"/>
</dbReference>
<organism evidence="7 8">
    <name type="scientific">Lancefieldella parvula (strain ATCC 33793 / DSM 20469 / CCUG 32760 / JCM 10300 / KCTC 3663 / VPI 0546 / 1246)</name>
    <name type="common">Atopobium parvulum</name>
    <dbReference type="NCBI Taxonomy" id="521095"/>
    <lineage>
        <taxon>Bacteria</taxon>
        <taxon>Bacillati</taxon>
        <taxon>Actinomycetota</taxon>
        <taxon>Coriobacteriia</taxon>
        <taxon>Coriobacteriales</taxon>
        <taxon>Atopobiaceae</taxon>
        <taxon>Lancefieldella</taxon>
    </lineage>
</organism>
<dbReference type="PANTHER" id="PTHR33705">
    <property type="entry name" value="PHOSPHOCARRIER PROTEIN HPR"/>
    <property type="match status" value="1"/>
</dbReference>
<dbReference type="AlphaFoldDB" id="C8W765"/>
<evidence type="ECO:0000259" key="6">
    <source>
        <dbReference type="PROSITE" id="PS51350"/>
    </source>
</evidence>
<dbReference type="GO" id="GO:0005737">
    <property type="term" value="C:cytoplasm"/>
    <property type="evidence" value="ECO:0007669"/>
    <property type="project" value="UniProtKB-SubCell"/>
</dbReference>
<dbReference type="PRINTS" id="PR00107">
    <property type="entry name" value="PHOSPHOCPHPR"/>
</dbReference>
<comment type="function">
    <text evidence="1">General (non sugar-specific) component of the phosphoenolpyruvate-dependent sugar phosphotransferase system (sugar PTS). This major carbohydrate active-transport system catalyzes the phosphorylation of incoming sugar substrates concomitantly with their translocation across the cell membrane. The phosphoryl group from phosphoenolpyruvate (PEP) is transferred to the phosphoryl carrier protein HPr by enzyme I. Phospho-HPr then transfers it to the PTS EIIA domain.</text>
</comment>
<evidence type="ECO:0000313" key="8">
    <source>
        <dbReference type="Proteomes" id="UP000000960"/>
    </source>
</evidence>
<dbReference type="GO" id="GO:0009401">
    <property type="term" value="P:phosphoenolpyruvate-dependent sugar phosphotransferase system"/>
    <property type="evidence" value="ECO:0007669"/>
    <property type="project" value="UniProtKB-KW"/>
</dbReference>
<evidence type="ECO:0000256" key="5">
    <source>
        <dbReference type="ARBA" id="ARBA00022683"/>
    </source>
</evidence>